<dbReference type="Pfam" id="PF01230">
    <property type="entry name" value="HIT"/>
    <property type="match status" value="1"/>
</dbReference>
<dbReference type="PROSITE" id="PS00892">
    <property type="entry name" value="HIT_1"/>
    <property type="match status" value="1"/>
</dbReference>
<evidence type="ECO:0000259" key="4">
    <source>
        <dbReference type="PROSITE" id="PS51084"/>
    </source>
</evidence>
<evidence type="ECO:0000256" key="1">
    <source>
        <dbReference type="PIRSR" id="PIRSR601310-1"/>
    </source>
</evidence>
<dbReference type="AlphaFoldDB" id="A0A2Z4Y5Y3"/>
<evidence type="ECO:0000256" key="3">
    <source>
        <dbReference type="PROSITE-ProRule" id="PRU00464"/>
    </source>
</evidence>
<dbReference type="InterPro" id="IPR019808">
    <property type="entry name" value="Histidine_triad_CS"/>
</dbReference>
<feature type="short sequence motif" description="Histidine triad motif" evidence="2 3">
    <location>
        <begin position="103"/>
        <end position="107"/>
    </location>
</feature>
<dbReference type="PANTHER" id="PTHR23089">
    <property type="entry name" value="HISTIDINE TRIAD HIT PROTEIN"/>
    <property type="match status" value="1"/>
</dbReference>
<gene>
    <name evidence="5" type="ORF">BRCON_1807</name>
</gene>
<dbReference type="InterPro" id="IPR036265">
    <property type="entry name" value="HIT-like_sf"/>
</dbReference>
<dbReference type="PRINTS" id="PR00332">
    <property type="entry name" value="HISTRIAD"/>
</dbReference>
<dbReference type="KEGG" id="schv:BRCON_1807"/>
<dbReference type="EMBL" id="CP030759">
    <property type="protein sequence ID" value="AXA36584.1"/>
    <property type="molecule type" value="Genomic_DNA"/>
</dbReference>
<dbReference type="Proteomes" id="UP000262583">
    <property type="component" value="Chromosome"/>
</dbReference>
<feature type="domain" description="HIT" evidence="4">
    <location>
        <begin position="10"/>
        <end position="119"/>
    </location>
</feature>
<organism evidence="5 6">
    <name type="scientific">Sumerlaea chitinivorans</name>
    <dbReference type="NCBI Taxonomy" id="2250252"/>
    <lineage>
        <taxon>Bacteria</taxon>
        <taxon>Candidatus Sumerlaeota</taxon>
        <taxon>Candidatus Sumerlaeia</taxon>
        <taxon>Candidatus Sumerlaeales</taxon>
        <taxon>Candidatus Sumerlaeaceae</taxon>
        <taxon>Candidatus Sumerlaea</taxon>
    </lineage>
</organism>
<evidence type="ECO:0000313" key="6">
    <source>
        <dbReference type="Proteomes" id="UP000262583"/>
    </source>
</evidence>
<evidence type="ECO:0000256" key="2">
    <source>
        <dbReference type="PIRSR" id="PIRSR601310-3"/>
    </source>
</evidence>
<dbReference type="GO" id="GO:0003824">
    <property type="term" value="F:catalytic activity"/>
    <property type="evidence" value="ECO:0007669"/>
    <property type="project" value="InterPro"/>
</dbReference>
<protein>
    <submittedName>
        <fullName evidence="5">Bis(5'-nucleosyl)-tetraphosphatase (Asymmetrical)</fullName>
    </submittedName>
</protein>
<dbReference type="CDD" id="cd01276">
    <property type="entry name" value="PKCI_related"/>
    <property type="match status" value="1"/>
</dbReference>
<dbReference type="InterPro" id="IPR001310">
    <property type="entry name" value="Histidine_triad_HIT"/>
</dbReference>
<reference evidence="5 6" key="1">
    <citation type="submission" date="2018-05" db="EMBL/GenBank/DDBJ databases">
        <title>A metagenomic window into the 2 km-deep terrestrial subsurface aquifer revealed taxonomically and functionally diverse microbial community comprising novel uncultured bacterial lineages.</title>
        <authorList>
            <person name="Kadnikov V.V."/>
            <person name="Mardanov A.V."/>
            <person name="Beletsky A.V."/>
            <person name="Banks D."/>
            <person name="Pimenov N.V."/>
            <person name="Frank Y.A."/>
            <person name="Karnachuk O.V."/>
            <person name="Ravin N.V."/>
        </authorList>
    </citation>
    <scope>NUCLEOTIDE SEQUENCE [LARGE SCALE GENOMIC DNA]</scope>
    <source>
        <strain evidence="5">BY</strain>
    </source>
</reference>
<dbReference type="Gene3D" id="3.30.428.10">
    <property type="entry name" value="HIT-like"/>
    <property type="match status" value="1"/>
</dbReference>
<sequence>MGERVMGDCLFCSIIEGKIPSEKVYEDAWCVAFRDIKPQAPTHILIVPRKHIPTTNDLTEADAELVGRLFLAAKELAKREGIAEAGYRTLFNCNAAAGQAVYHIHLHLLGGRQLGWPPG</sequence>
<evidence type="ECO:0000313" key="5">
    <source>
        <dbReference type="EMBL" id="AXA36584.1"/>
    </source>
</evidence>
<dbReference type="PROSITE" id="PS51084">
    <property type="entry name" value="HIT_2"/>
    <property type="match status" value="1"/>
</dbReference>
<name>A0A2Z4Y5Y3_SUMC1</name>
<dbReference type="SUPFAM" id="SSF54197">
    <property type="entry name" value="HIT-like"/>
    <property type="match status" value="1"/>
</dbReference>
<feature type="active site" description="Tele-AMP-histidine intermediate" evidence="1">
    <location>
        <position position="105"/>
    </location>
</feature>
<proteinExistence type="predicted"/>
<dbReference type="InterPro" id="IPR011146">
    <property type="entry name" value="HIT-like"/>
</dbReference>
<accession>A0A2Z4Y5Y3</accession>